<accession>A0A4V1C994</accession>
<dbReference type="EMBL" id="AB983199">
    <property type="protein sequence ID" value="BAQ25990.1"/>
    <property type="molecule type" value="Genomic_DNA"/>
</dbReference>
<dbReference type="EMBL" id="WPRH01000798">
    <property type="protein sequence ID" value="MVI57154.1"/>
    <property type="molecule type" value="Genomic_DNA"/>
</dbReference>
<evidence type="ECO:0000313" key="4">
    <source>
        <dbReference type="EMBL" id="NGK22360.1"/>
    </source>
</evidence>
<dbReference type="EMBL" id="WPVZ01001018">
    <property type="protein sequence ID" value="MVL47333.1"/>
    <property type="molecule type" value="Genomic_DNA"/>
</dbReference>
<reference evidence="5 9" key="3">
    <citation type="journal article" date="2020" name="J. Antimicrob. Chemother.">
        <title>Detection of heterogeneous vancomycin intermediate resistance in MRSA isolates from Latin America.</title>
        <authorList>
            <person name="Castro B.E."/>
            <person name="Berrio M."/>
            <person name="Vargas M.L."/>
            <person name="Carvajal L.P."/>
            <person name="Millan L.V."/>
            <person name="Rios R."/>
            <person name="Hernandez A.K."/>
            <person name="Rincon S."/>
            <person name="Cubides P."/>
            <person name="Forero E."/>
            <person name="Dinh A."/>
            <person name="Seas C."/>
            <person name="Munita J.M."/>
            <person name="Arias C.A."/>
            <person name="Reyes J."/>
            <person name="Diaz L."/>
        </authorList>
    </citation>
    <scope>NUCLEOTIDE SEQUENCE [LARGE SCALE GENOMIC DNA]</scope>
    <source>
        <strain evidence="5 9">UP89</strain>
    </source>
</reference>
<evidence type="ECO:0000313" key="7">
    <source>
        <dbReference type="Proteomes" id="UP000434412"/>
    </source>
</evidence>
<evidence type="ECO:0000313" key="2">
    <source>
        <dbReference type="EMBL" id="MVI57154.1"/>
    </source>
</evidence>
<accession>A0A0C6DXD9</accession>
<protein>
    <submittedName>
        <fullName evidence="2">Transcription termination factor NusB</fullName>
    </submittedName>
</protein>
<organism evidence="1">
    <name type="scientific">Staphylococcus aureus</name>
    <dbReference type="NCBI Taxonomy" id="1280"/>
    <lineage>
        <taxon>Bacteria</taxon>
        <taxon>Bacillati</taxon>
        <taxon>Bacillota</taxon>
        <taxon>Bacilli</taxon>
        <taxon>Bacillales</taxon>
        <taxon>Staphylococcaceae</taxon>
        <taxon>Staphylococcus</taxon>
    </lineage>
</organism>
<reference evidence="4 8" key="4">
    <citation type="submission" date="2020-02" db="EMBL/GenBank/DDBJ databases">
        <title>Novel Insights Into The Classification of Staphylococcal Beta-Lactamases In Relation To The Cefazolin Inoculum Effect.</title>
        <authorList>
            <person name="Carvajal L.P."/>
            <person name="Rincon S."/>
            <person name="Echeverri A."/>
            <person name="Porras J."/>
            <person name="Rios R."/>
            <person name="Ordonez K."/>
            <person name="Seas C."/>
            <person name="Gomez-Villegas S."/>
            <person name="Diaz L."/>
            <person name="Arias C.A."/>
            <person name="Reyes J."/>
        </authorList>
    </citation>
    <scope>NUCLEOTIDE SEQUENCE [LARGE SCALE GENOMIC DNA]</scope>
    <source>
        <strain evidence="4 8">UP127</strain>
    </source>
</reference>
<gene>
    <name evidence="4" type="ORF">G0Z31_12755</name>
    <name evidence="2" type="ORF">GO793_15015</name>
    <name evidence="3" type="ORF">GO941_18020</name>
    <name evidence="5" type="ORF">GQX52_02300</name>
</gene>
<dbReference type="PATRIC" id="fig|1280.3541.peg.646"/>
<evidence type="ECO:0000313" key="6">
    <source>
        <dbReference type="Proteomes" id="UP000433366"/>
    </source>
</evidence>
<evidence type="ECO:0000313" key="3">
    <source>
        <dbReference type="EMBL" id="MVL47333.1"/>
    </source>
</evidence>
<evidence type="ECO:0000313" key="9">
    <source>
        <dbReference type="Proteomes" id="UP000561555"/>
    </source>
</evidence>
<reference evidence="6 7" key="2">
    <citation type="submission" date="2019-11" db="EMBL/GenBank/DDBJ databases">
        <title>Implementation of targeted gown and glove precautions to prevent Staphylococcus aureus acquisition in community-based nursing homes.</title>
        <authorList>
            <person name="Stine O.C."/>
        </authorList>
    </citation>
    <scope>NUCLEOTIDE SEQUENCE [LARGE SCALE GENOMIC DNA]</scope>
    <source>
        <strain evidence="3 7">S_2023.LVRQ.AN</strain>
        <strain evidence="2 6">S_4031.LGMP.AI</strain>
    </source>
</reference>
<evidence type="ECO:0000313" key="1">
    <source>
        <dbReference type="EMBL" id="BAQ25990.1"/>
    </source>
</evidence>
<dbReference type="Proteomes" id="UP000434412">
    <property type="component" value="Unassembled WGS sequence"/>
</dbReference>
<dbReference type="EMBL" id="JAAJIY010000061">
    <property type="protein sequence ID" value="NGK22360.1"/>
    <property type="molecule type" value="Genomic_DNA"/>
</dbReference>
<dbReference type="Proteomes" id="UP000561555">
    <property type="component" value="Unassembled WGS sequence"/>
</dbReference>
<evidence type="ECO:0000313" key="8">
    <source>
        <dbReference type="Proteomes" id="UP000478431"/>
    </source>
</evidence>
<proteinExistence type="predicted"/>
<dbReference type="AlphaFoldDB" id="A0A0C6DXD9"/>
<dbReference type="EMBL" id="JAANDN010000023">
    <property type="protein sequence ID" value="NUY67498.1"/>
    <property type="molecule type" value="Genomic_DNA"/>
</dbReference>
<sequence length="98" mass="11338">MGLKLKEYINDSNRKLDKETVRKHLVDILNYTVEENSFLDQMTVGKRLYSNQYKNSPSVSLTVNHKIKINEVTSDFSYKFSDNETQTFNLSNELGVVA</sequence>
<evidence type="ECO:0000313" key="5">
    <source>
        <dbReference type="EMBL" id="NUY67498.1"/>
    </source>
</evidence>
<dbReference type="RefSeq" id="WP_000523349.1">
    <property type="nucleotide sequence ID" value="NZ_AP020320.1"/>
</dbReference>
<dbReference type="Proteomes" id="UP000433366">
    <property type="component" value="Unassembled WGS sequence"/>
</dbReference>
<name>A0A0C6DXD9_STAAU</name>
<dbReference type="Proteomes" id="UP000478431">
    <property type="component" value="Unassembled WGS sequence"/>
</dbReference>
<reference evidence="1" key="1">
    <citation type="submission" date="2014-08" db="EMBL/GenBank/DDBJ databases">
        <title>Comparative genomics of MRSA.</title>
        <authorList>
            <person name="Yamamoto T."/>
        </authorList>
    </citation>
    <scope>NUCLEOTIDE SEQUENCE</scope>
    <source>
        <strain evidence="1">OC3</strain>
    </source>
</reference>